<dbReference type="AlphaFoldDB" id="A0A2A4HUU7"/>
<dbReference type="PANTHER" id="PTHR42776:SF27">
    <property type="entry name" value="DIPEPTIDYL PEPTIDASE FAMILY MEMBER 6"/>
    <property type="match status" value="1"/>
</dbReference>
<dbReference type="SUPFAM" id="SSF53474">
    <property type="entry name" value="alpha/beta-Hydrolases"/>
    <property type="match status" value="1"/>
</dbReference>
<name>A0A2A4HUU7_9SPHN</name>
<dbReference type="InterPro" id="IPR029058">
    <property type="entry name" value="AB_hydrolase_fold"/>
</dbReference>
<dbReference type="SUPFAM" id="SSF82171">
    <property type="entry name" value="DPP6 N-terminal domain-like"/>
    <property type="match status" value="1"/>
</dbReference>
<dbReference type="GO" id="GO:0006508">
    <property type="term" value="P:proteolysis"/>
    <property type="evidence" value="ECO:0007669"/>
    <property type="project" value="InterPro"/>
</dbReference>
<reference evidence="3 4" key="1">
    <citation type="submission" date="2017-09" db="EMBL/GenBank/DDBJ databases">
        <title>Sphingomonas ginsenosidimutans KACC 14949, whole genome shotgun sequence.</title>
        <authorList>
            <person name="Feng G."/>
            <person name="Zhu H."/>
        </authorList>
    </citation>
    <scope>NUCLEOTIDE SEQUENCE [LARGE SCALE GENOMIC DNA]</scope>
    <source>
        <strain evidence="3 4">KACC 14949</strain>
    </source>
</reference>
<organism evidence="3 4">
    <name type="scientific">Sphingomonas ginsenosidimutans</name>
    <dbReference type="NCBI Taxonomy" id="862134"/>
    <lineage>
        <taxon>Bacteria</taxon>
        <taxon>Pseudomonadati</taxon>
        <taxon>Pseudomonadota</taxon>
        <taxon>Alphaproteobacteria</taxon>
        <taxon>Sphingomonadales</taxon>
        <taxon>Sphingomonadaceae</taxon>
        <taxon>Sphingomonas</taxon>
    </lineage>
</organism>
<dbReference type="EMBL" id="NWVD01000028">
    <property type="protein sequence ID" value="PCG07447.1"/>
    <property type="molecule type" value="Genomic_DNA"/>
</dbReference>
<gene>
    <name evidence="3" type="ORF">COA17_18270</name>
</gene>
<dbReference type="Pfam" id="PF00326">
    <property type="entry name" value="Peptidase_S9"/>
    <property type="match status" value="1"/>
</dbReference>
<dbReference type="GO" id="GO:0004252">
    <property type="term" value="F:serine-type endopeptidase activity"/>
    <property type="evidence" value="ECO:0007669"/>
    <property type="project" value="TreeGrafter"/>
</dbReference>
<dbReference type="InterPro" id="IPR011042">
    <property type="entry name" value="6-blade_b-propeller_TolB-like"/>
</dbReference>
<feature type="domain" description="Peptidase S9 prolyl oligopeptidase catalytic" evidence="2">
    <location>
        <begin position="412"/>
        <end position="628"/>
    </location>
</feature>
<accession>A0A2A4HUU7</accession>
<evidence type="ECO:0000313" key="3">
    <source>
        <dbReference type="EMBL" id="PCG07447.1"/>
    </source>
</evidence>
<keyword evidence="4" id="KW-1185">Reference proteome</keyword>
<evidence type="ECO:0000256" key="1">
    <source>
        <dbReference type="ARBA" id="ARBA00022801"/>
    </source>
</evidence>
<sequence>MFPERPATMFSSMLLAVATPLSAVPLIPFEILAKAPAISAAVLSPDGTRVATIETVDGRGAVHVGPLAGPRRLVLRNPDRSIDNVRWSADGRWLLVMQDSGGDEGYHLFRIDPATPGSARDLTPFAGANAEILRTPAGQAGPLLLAINRRDPEFADVYAVDPDAGTVREVLRNDAGYTEFFADASGVVRAAGRITPDGSLELWGRGEGDGHFVRLYAAPATERFKIIGIHADGRSVIVRSNRGNDIERALLIGFGGGKPRRLKGADCGSFDVDDVLQAASGPIAAACTRIASDLAPLDGDFAKAVRLARAVAPGDSLSLESRSADGQISLFYTDAGHRPGRFILVRGDKASVFAETRPELVGYAFAPTEPFRLRARDGLPLLGYVTRPLGSRGPGPTIVAVHGGPWTRDAATFERETQFYANRGYTVIQVNFRGSTGLGKRVFDGGVGEFGARMSDDVDDAVRHAVRQGWADPARVCIMGGSYGGFAALTGISREGGFAYRCAVDFAGPADLETLVRAFPPSWQPFLPRSWYRFVGNPDRPEDAARMRERSPLTHVGAMRAPLLIFQGANDPRVRQDQSDRIVCSLRARGIDVDYLLAANEGHSFANEETSLAITRATEVFFARHLGGQVGAEPPAAATRALDAFRAAGRAIEC</sequence>
<comment type="caution">
    <text evidence="3">The sequence shown here is derived from an EMBL/GenBank/DDBJ whole genome shotgun (WGS) entry which is preliminary data.</text>
</comment>
<dbReference type="Gene3D" id="3.40.50.1820">
    <property type="entry name" value="alpha/beta hydrolase"/>
    <property type="match status" value="1"/>
</dbReference>
<evidence type="ECO:0000313" key="4">
    <source>
        <dbReference type="Proteomes" id="UP000218784"/>
    </source>
</evidence>
<keyword evidence="1" id="KW-0378">Hydrolase</keyword>
<proteinExistence type="predicted"/>
<protein>
    <submittedName>
        <fullName evidence="3">S9 family peptidase</fullName>
    </submittedName>
</protein>
<dbReference type="Proteomes" id="UP000218784">
    <property type="component" value="Unassembled WGS sequence"/>
</dbReference>
<dbReference type="InterPro" id="IPR001375">
    <property type="entry name" value="Peptidase_S9_cat"/>
</dbReference>
<dbReference type="PANTHER" id="PTHR42776">
    <property type="entry name" value="SERINE PEPTIDASE S9 FAMILY MEMBER"/>
    <property type="match status" value="1"/>
</dbReference>
<dbReference type="Gene3D" id="2.120.10.30">
    <property type="entry name" value="TolB, C-terminal domain"/>
    <property type="match status" value="1"/>
</dbReference>
<evidence type="ECO:0000259" key="2">
    <source>
        <dbReference type="Pfam" id="PF00326"/>
    </source>
</evidence>